<gene>
    <name evidence="1" type="ORF">EDC23_1250</name>
</gene>
<evidence type="ECO:0000313" key="1">
    <source>
        <dbReference type="EMBL" id="TDY02866.1"/>
    </source>
</evidence>
<name>A0A4R8IPM6_9GAMM</name>
<protein>
    <submittedName>
        <fullName evidence="1">Uncharacterized protein DUF3800</fullName>
    </submittedName>
</protein>
<reference evidence="1 2" key="1">
    <citation type="submission" date="2019-03" db="EMBL/GenBank/DDBJ databases">
        <title>Genomic Encyclopedia of Type Strains, Phase IV (KMG-IV): sequencing the most valuable type-strain genomes for metagenomic binning, comparative biology and taxonomic classification.</title>
        <authorList>
            <person name="Goeker M."/>
        </authorList>
    </citation>
    <scope>NUCLEOTIDE SEQUENCE [LARGE SCALE GENOMIC DNA]</scope>
    <source>
        <strain evidence="1 2">DSM 16326</strain>
    </source>
</reference>
<dbReference type="Proteomes" id="UP000294914">
    <property type="component" value="Unassembled WGS sequence"/>
</dbReference>
<evidence type="ECO:0000313" key="2">
    <source>
        <dbReference type="Proteomes" id="UP000294914"/>
    </source>
</evidence>
<organism evidence="1 2">
    <name type="scientific">Thiohalophilus thiocyanatoxydans</name>
    <dbReference type="NCBI Taxonomy" id="381308"/>
    <lineage>
        <taxon>Bacteria</taxon>
        <taxon>Pseudomonadati</taxon>
        <taxon>Pseudomonadota</taxon>
        <taxon>Gammaproteobacteria</taxon>
        <taxon>Thiohalomonadales</taxon>
        <taxon>Thiohalophilaceae</taxon>
        <taxon>Thiohalophilus</taxon>
    </lineage>
</organism>
<dbReference type="Pfam" id="PF12686">
    <property type="entry name" value="DUF3800"/>
    <property type="match status" value="1"/>
</dbReference>
<dbReference type="OrthoDB" id="6914078at2"/>
<comment type="caution">
    <text evidence="1">The sequence shown here is derived from an EMBL/GenBank/DDBJ whole genome shotgun (WGS) entry which is preliminary data.</text>
</comment>
<dbReference type="InterPro" id="IPR024524">
    <property type="entry name" value="DUF3800"/>
</dbReference>
<proteinExistence type="predicted"/>
<accession>A0A4R8IPM6</accession>
<dbReference type="AlphaFoldDB" id="A0A4R8IPM6"/>
<keyword evidence="2" id="KW-1185">Reference proteome</keyword>
<sequence>MFIYLDESGDLGFDYGDKRPSEKFVITLLVCDNRAAVNSFKAAVRKTLRNKINHKSKNKRVAEELHATHDALTIKAYFYQKIRSQDWRIYAVALNKRRVYDYLTSKSGRKKLYNFLANFLLKQIDLSAANPAVTMVVDKSKNKAEIEDFNQYLAY</sequence>
<dbReference type="RefSeq" id="WP_134082130.1">
    <property type="nucleotide sequence ID" value="NZ_SOQX01000002.1"/>
</dbReference>
<dbReference type="EMBL" id="SOQX01000002">
    <property type="protein sequence ID" value="TDY02866.1"/>
    <property type="molecule type" value="Genomic_DNA"/>
</dbReference>